<evidence type="ECO:0000256" key="1">
    <source>
        <dbReference type="ARBA" id="ARBA00010641"/>
    </source>
</evidence>
<dbReference type="InterPro" id="IPR037401">
    <property type="entry name" value="SnoaL-like"/>
</dbReference>
<dbReference type="Gene3D" id="3.10.450.50">
    <property type="match status" value="1"/>
</dbReference>
<evidence type="ECO:0000313" key="10">
    <source>
        <dbReference type="EMBL" id="SFD79319.1"/>
    </source>
</evidence>
<dbReference type="EMBL" id="FOLM01000031">
    <property type="protein sequence ID" value="SFD79319.1"/>
    <property type="molecule type" value="Genomic_DNA"/>
</dbReference>
<dbReference type="InterPro" id="IPR039425">
    <property type="entry name" value="RNA_pol_sigma-70-like"/>
</dbReference>
<dbReference type="SUPFAM" id="SSF88659">
    <property type="entry name" value="Sigma3 and sigma4 domains of RNA polymerase sigma factors"/>
    <property type="match status" value="1"/>
</dbReference>
<comment type="similarity">
    <text evidence="1">Belongs to the sigma-70 factor family. ECF subfamily.</text>
</comment>
<dbReference type="PANTHER" id="PTHR43133:SF65">
    <property type="entry name" value="ECF RNA POLYMERASE SIGMA FACTOR SIGG"/>
    <property type="match status" value="1"/>
</dbReference>
<evidence type="ECO:0000259" key="9">
    <source>
        <dbReference type="Pfam" id="PF12680"/>
    </source>
</evidence>
<name>A0A1I1V8X3_9ACTN</name>
<dbReference type="GO" id="GO:0003677">
    <property type="term" value="F:DNA binding"/>
    <property type="evidence" value="ECO:0007669"/>
    <property type="project" value="InterPro"/>
</dbReference>
<dbReference type="GO" id="GO:0016987">
    <property type="term" value="F:sigma factor activity"/>
    <property type="evidence" value="ECO:0007669"/>
    <property type="project" value="UniProtKB-KW"/>
</dbReference>
<dbReference type="Pfam" id="PF08281">
    <property type="entry name" value="Sigma70_r4_2"/>
    <property type="match status" value="1"/>
</dbReference>
<dbReference type="Gene3D" id="1.10.10.10">
    <property type="entry name" value="Winged helix-like DNA-binding domain superfamily/Winged helix DNA-binding domain"/>
    <property type="match status" value="1"/>
</dbReference>
<dbReference type="InterPro" id="IPR036388">
    <property type="entry name" value="WH-like_DNA-bd_sf"/>
</dbReference>
<evidence type="ECO:0000256" key="5">
    <source>
        <dbReference type="ARBA" id="ARBA00023163"/>
    </source>
</evidence>
<dbReference type="GO" id="GO:0006352">
    <property type="term" value="P:DNA-templated transcription initiation"/>
    <property type="evidence" value="ECO:0007669"/>
    <property type="project" value="InterPro"/>
</dbReference>
<evidence type="ECO:0000256" key="3">
    <source>
        <dbReference type="ARBA" id="ARBA00023015"/>
    </source>
</evidence>
<keyword evidence="11" id="KW-1185">Reference proteome</keyword>
<evidence type="ECO:0000313" key="11">
    <source>
        <dbReference type="Proteomes" id="UP000199207"/>
    </source>
</evidence>
<dbReference type="InterPro" id="IPR013249">
    <property type="entry name" value="RNA_pol_sigma70_r4_t2"/>
</dbReference>
<evidence type="ECO:0000259" key="7">
    <source>
        <dbReference type="Pfam" id="PF04542"/>
    </source>
</evidence>
<dbReference type="PANTHER" id="PTHR43133">
    <property type="entry name" value="RNA POLYMERASE ECF-TYPE SIGMA FACTO"/>
    <property type="match status" value="1"/>
</dbReference>
<dbReference type="InterPro" id="IPR014284">
    <property type="entry name" value="RNA_pol_sigma-70_dom"/>
</dbReference>
<reference evidence="10 11" key="1">
    <citation type="submission" date="2016-10" db="EMBL/GenBank/DDBJ databases">
        <authorList>
            <person name="de Groot N.N."/>
        </authorList>
    </citation>
    <scope>NUCLEOTIDE SEQUENCE [LARGE SCALE GENOMIC DNA]</scope>
    <source>
        <strain evidence="10 11">CGMCC 4.5739</strain>
    </source>
</reference>
<gene>
    <name evidence="10" type="ORF">SAMN05421773_13112</name>
</gene>
<feature type="domain" description="RNA polymerase sigma-70 region 2" evidence="7">
    <location>
        <begin position="49"/>
        <end position="116"/>
    </location>
</feature>
<evidence type="ECO:0000256" key="2">
    <source>
        <dbReference type="ARBA" id="ARBA00011344"/>
    </source>
</evidence>
<dbReference type="NCBIfam" id="NF006089">
    <property type="entry name" value="PRK08241.1"/>
    <property type="match status" value="1"/>
</dbReference>
<evidence type="ECO:0000256" key="4">
    <source>
        <dbReference type="ARBA" id="ARBA00023082"/>
    </source>
</evidence>
<dbReference type="Gene3D" id="1.10.1740.10">
    <property type="match status" value="1"/>
</dbReference>
<dbReference type="SUPFAM" id="SSF88946">
    <property type="entry name" value="Sigma2 domain of RNA polymerase sigma factors"/>
    <property type="match status" value="1"/>
</dbReference>
<dbReference type="InterPro" id="IPR013325">
    <property type="entry name" value="RNA_pol_sigma_r2"/>
</dbReference>
<organism evidence="10 11">
    <name type="scientific">Streptomyces aidingensis</name>
    <dbReference type="NCBI Taxonomy" id="910347"/>
    <lineage>
        <taxon>Bacteria</taxon>
        <taxon>Bacillati</taxon>
        <taxon>Actinomycetota</taxon>
        <taxon>Actinomycetes</taxon>
        <taxon>Kitasatosporales</taxon>
        <taxon>Streptomycetaceae</taxon>
        <taxon>Streptomyces</taxon>
    </lineage>
</organism>
<protein>
    <submittedName>
        <fullName evidence="10">RNA polymerase sigma-70 factor, ECF subfamily</fullName>
    </submittedName>
</protein>
<sequence length="354" mass="38147">MGAASVEAMHGAESTAGPAADTAAGTAHEGAAALLAAARGGDERAFAALVGRHRRALHLHCYRMLGSFDEAEEALQDTMVRAWRSLHTYAERAPLDHWLHRIATTTCLRAAERRRRAPVSVAEVEQLQPYPDVLLGELDPAVVVEQREAVALAYVAALQLLPATQRAVVILREVLAWSAAEVAGYLGSSVAAVNSSLQRGRATLAARVRRRPERPLSAYERELVRRFVRSWERCDTEALAELLRADAVLRMPPQPMEIHGPQAIAGFYATVPAGGRWDLIRLVETAANGQPALAAYLPDLAGRGGGGPLHAYGVMVLTVTEQGIAEITGFPDPALPARFGLPPIISAGYFRRDR</sequence>
<dbReference type="InterPro" id="IPR013324">
    <property type="entry name" value="RNA_pol_sigma_r3/r4-like"/>
</dbReference>
<comment type="subunit">
    <text evidence="2">Interacts transiently with the RNA polymerase catalytic core formed by RpoA, RpoB, RpoC and RpoZ (2 alpha, 1 beta, 1 beta' and 1 omega subunit) to form the RNA polymerase holoenzyme that can initiate transcription.</text>
</comment>
<feature type="domain" description="SnoaL-like" evidence="9">
    <location>
        <begin position="224"/>
        <end position="326"/>
    </location>
</feature>
<dbReference type="Pfam" id="PF12680">
    <property type="entry name" value="SnoaL_2"/>
    <property type="match status" value="1"/>
</dbReference>
<dbReference type="STRING" id="910347.SAMN05421773_13112"/>
<dbReference type="InterPro" id="IPR032710">
    <property type="entry name" value="NTF2-like_dom_sf"/>
</dbReference>
<feature type="domain" description="RNA polymerase sigma factor 70 region 4 type 2" evidence="8">
    <location>
        <begin position="153"/>
        <end position="204"/>
    </location>
</feature>
<dbReference type="Pfam" id="PF04542">
    <property type="entry name" value="Sigma70_r2"/>
    <property type="match status" value="1"/>
</dbReference>
<proteinExistence type="inferred from homology"/>
<feature type="region of interest" description="Disordered" evidence="6">
    <location>
        <begin position="1"/>
        <end position="24"/>
    </location>
</feature>
<keyword evidence="5" id="KW-0804">Transcription</keyword>
<evidence type="ECO:0000259" key="8">
    <source>
        <dbReference type="Pfam" id="PF08281"/>
    </source>
</evidence>
<keyword evidence="4" id="KW-0731">Sigma factor</keyword>
<dbReference type="NCBIfam" id="TIGR02937">
    <property type="entry name" value="sigma70-ECF"/>
    <property type="match status" value="1"/>
</dbReference>
<accession>A0A1I1V8X3</accession>
<dbReference type="AlphaFoldDB" id="A0A1I1V8X3"/>
<dbReference type="Proteomes" id="UP000199207">
    <property type="component" value="Unassembled WGS sequence"/>
</dbReference>
<dbReference type="SUPFAM" id="SSF54427">
    <property type="entry name" value="NTF2-like"/>
    <property type="match status" value="1"/>
</dbReference>
<keyword evidence="3" id="KW-0805">Transcription regulation</keyword>
<dbReference type="InterPro" id="IPR007627">
    <property type="entry name" value="RNA_pol_sigma70_r2"/>
</dbReference>
<evidence type="ECO:0000256" key="6">
    <source>
        <dbReference type="SAM" id="MobiDB-lite"/>
    </source>
</evidence>